<evidence type="ECO:0000259" key="8">
    <source>
        <dbReference type="SMART" id="SM01332"/>
    </source>
</evidence>
<keyword evidence="1" id="KW-0132">Cell division</keyword>
<feature type="domain" description="Cyclin-like" evidence="7">
    <location>
        <begin position="295"/>
        <end position="380"/>
    </location>
</feature>
<dbReference type="InterPro" id="IPR048258">
    <property type="entry name" value="Cyclins_cyclin-box"/>
</dbReference>
<dbReference type="HOGENOM" id="CLU_241844_0_0_1"/>
<feature type="domain" description="Cyclin-like" evidence="7">
    <location>
        <begin position="1877"/>
        <end position="1963"/>
    </location>
</feature>
<keyword evidence="10" id="KW-1185">Reference proteome</keyword>
<feature type="domain" description="Cyclin-like" evidence="7">
    <location>
        <begin position="1340"/>
        <end position="1431"/>
    </location>
</feature>
<evidence type="ECO:0000313" key="9">
    <source>
        <dbReference type="EnsemblPlants" id="ONIVA02G26190.1"/>
    </source>
</evidence>
<feature type="domain" description="Cyclin-like" evidence="7">
    <location>
        <begin position="916"/>
        <end position="1004"/>
    </location>
</feature>
<evidence type="ECO:0000256" key="2">
    <source>
        <dbReference type="ARBA" id="ARBA00023127"/>
    </source>
</evidence>
<feature type="domain" description="Cyclin C-terminal" evidence="8">
    <location>
        <begin position="1440"/>
        <end position="1560"/>
    </location>
</feature>
<dbReference type="InterPro" id="IPR013763">
    <property type="entry name" value="Cyclin-like_dom"/>
</dbReference>
<feature type="region of interest" description="Disordered" evidence="6">
    <location>
        <begin position="1717"/>
        <end position="1742"/>
    </location>
</feature>
<feature type="domain" description="Cyclin C-terminal" evidence="8">
    <location>
        <begin position="912"/>
        <end position="1029"/>
    </location>
</feature>
<dbReference type="GO" id="GO:0051301">
    <property type="term" value="P:cell division"/>
    <property type="evidence" value="ECO:0007669"/>
    <property type="project" value="UniProtKB-KW"/>
</dbReference>
<dbReference type="FunFam" id="1.10.472.10:FF:000133">
    <property type="entry name" value="Putative cyclin-F1-2"/>
    <property type="match status" value="2"/>
</dbReference>
<dbReference type="SUPFAM" id="SSF47954">
    <property type="entry name" value="Cyclin-like"/>
    <property type="match status" value="8"/>
</dbReference>
<dbReference type="OMA" id="VPAMFGP"/>
<evidence type="ECO:0000256" key="4">
    <source>
        <dbReference type="ARBA" id="ARBA00038287"/>
    </source>
</evidence>
<evidence type="ECO:0000313" key="10">
    <source>
        <dbReference type="Proteomes" id="UP000006591"/>
    </source>
</evidence>
<organism evidence="9">
    <name type="scientific">Oryza nivara</name>
    <name type="common">Indian wild rice</name>
    <name type="synonym">Oryza sativa f. spontanea</name>
    <dbReference type="NCBI Taxonomy" id="4536"/>
    <lineage>
        <taxon>Eukaryota</taxon>
        <taxon>Viridiplantae</taxon>
        <taxon>Streptophyta</taxon>
        <taxon>Embryophyta</taxon>
        <taxon>Tracheophyta</taxon>
        <taxon>Spermatophyta</taxon>
        <taxon>Magnoliopsida</taxon>
        <taxon>Liliopsida</taxon>
        <taxon>Poales</taxon>
        <taxon>Poaceae</taxon>
        <taxon>BOP clade</taxon>
        <taxon>Oryzoideae</taxon>
        <taxon>Oryzeae</taxon>
        <taxon>Oryzinae</taxon>
        <taxon>Oryza</taxon>
    </lineage>
</organism>
<dbReference type="STRING" id="4536.A0A0E0G9L1"/>
<dbReference type="Proteomes" id="UP000006591">
    <property type="component" value="Chromosome 2"/>
</dbReference>
<dbReference type="FunFam" id="1.10.472.10:FF:000115">
    <property type="entry name" value="Os02g0607400 protein"/>
    <property type="match status" value="3"/>
</dbReference>
<proteinExistence type="inferred from homology"/>
<evidence type="ECO:0000256" key="1">
    <source>
        <dbReference type="ARBA" id="ARBA00022618"/>
    </source>
</evidence>
<keyword evidence="3" id="KW-0131">Cell cycle</keyword>
<dbReference type="FunFam" id="1.10.472.10:FF:000157">
    <property type="entry name" value="Putative cyclin-F2-1"/>
    <property type="match status" value="1"/>
</dbReference>
<dbReference type="eggNOG" id="KOG0654">
    <property type="taxonomic scope" value="Eukaryota"/>
</dbReference>
<evidence type="ECO:0000256" key="5">
    <source>
        <dbReference type="RuleBase" id="RU000383"/>
    </source>
</evidence>
<feature type="domain" description="Cyclin C-terminal" evidence="8">
    <location>
        <begin position="291"/>
        <end position="428"/>
    </location>
</feature>
<dbReference type="EnsemblPlants" id="ONIVA02G26190.1">
    <property type="protein sequence ID" value="ONIVA02G26190.1"/>
    <property type="gene ID" value="ONIVA02G26190"/>
</dbReference>
<dbReference type="Gene3D" id="1.10.472.10">
    <property type="entry name" value="Cyclin-like"/>
    <property type="match status" value="8"/>
</dbReference>
<feature type="domain" description="Cyclin-like" evidence="7">
    <location>
        <begin position="191"/>
        <end position="282"/>
    </location>
</feature>
<dbReference type="PANTHER" id="PTHR10177">
    <property type="entry name" value="CYCLINS"/>
    <property type="match status" value="1"/>
</dbReference>
<evidence type="ECO:0000256" key="6">
    <source>
        <dbReference type="SAM" id="MobiDB-lite"/>
    </source>
</evidence>
<accession>A0A0E0G9L1</accession>
<dbReference type="SMART" id="SM00385">
    <property type="entry name" value="CYCLIN"/>
    <property type="match status" value="7"/>
</dbReference>
<dbReference type="SMART" id="SM01332">
    <property type="entry name" value="Cyclin_C"/>
    <property type="match status" value="4"/>
</dbReference>
<dbReference type="InterPro" id="IPR039361">
    <property type="entry name" value="Cyclin"/>
</dbReference>
<dbReference type="Pfam" id="PF00134">
    <property type="entry name" value="Cyclin_N"/>
    <property type="match status" value="3"/>
</dbReference>
<dbReference type="InterPro" id="IPR036915">
    <property type="entry name" value="Cyclin-like_sf"/>
</dbReference>
<sequence length="1965" mass="215455">MHRPRATPPARAYVQTFFQPPPLALPLTSVETSPDFLLLLITRTQRSQVPAMFGPYSGGGGVPLPQMDADTYVRTIAAMPPHPLAPPPDSPRTPHTYVGFLPLFGDLPPLTGAVLQEPVPVPPEQRADQPVAVATENSAPTRPQLCAPYDDEVEATLRAMETNPAERPSPYFLETTQGGRMSALVRASMIAFMGEFSRKNKLADGTLQRAAYFLDRYLSVTPESDDALQLRLVGATAVFLAAKYEDQYTLRKIDASMVAARCGYTSETRHKMVSIMETEMLAALGFNLGGPTAYTFVEHFTRYYGDGEEEKQLKEAAHRVADETLLTYGFHRYLPSMVAASSIFLARLHELGHEPWSNDLAELTGYKAIDLMGCVCDIYSQIACPRFALLQDTLISLQLWPNSGFVEHFTRYNSRGEEELRVQRLERDIADQSLMNYGCPRATCRPWRRRPAASIFIARCSLNRPDRSGLWSTELQELTGTAPRTSLTASILAIEHDHDARDTGELVAALAGLGEDDEHLRGAGRVGSGEVGTAEAPHIIESDDDSLFEKNMVDTIGARLRRPHGRIFLPLNRNSTHRYVAVLNGAKEKIQILDSMRMEKSYYDKDKDLNNTHWNGKELSPEFNEMDTTTTFKHKVAANLINSTMNEVIEVQQDIKRLVTEANTMGDLILDPYMEDAILDHSCLAELLADQTALPLFHPFSGGATPQMVDTDTFLRAIGALPPLAPPPAAPLAPAPPDSPRTPHTYGSLLPVYGDLPPLSGAVLQEPLPLPEGSDHPVSPKKTIEVASLLQERADQPVVTSNSATTTRPQLCAPYDDDIEATLRAMETNPVERPSPYFLETTQGGRMTALLRLVAETTVFLAAKYEDQYTLRKIDASMVAARCGYTSETRHKMVSCMETEFLAALDYNLGGPTAYTFVEHFTRYYGKGKEEKLMREAAHWFADGSLLTYGFHRYLPSMVAASAIFLARLHVRGHEPWRKDLAELTGFWYSDVSTYGPTADTFVEHFTRYKCTTAGERKSYGCMQRLERDVADQSLMNYVRLPGATIPAVHGGGGRRASISVARCSLNRHDAMVWSTELQELTGYSFEDLTTSARSIARALPLLAMLAAASRTTMLGIPDIGQLVAALTGLGEEDEHIRDAGRVGERGRRPACTHDAMHDAIMDHPCLAELLADQTSLPMFHPFSGGGTPQMVDTDTFLRAIGALPPLAPPPAAPLAPAPPPDSPRTPHTYGSFLPIYGDLSPLSVAVVQETLPLPEGGDHPVPPKKTIDVAPLLPEHADQPVVTNNLATTRPQLCAPYDDDIEATLRAMETNPAERPSPYFLETTQGGRMTALVRASMIAFMDEFSRFHELADGTLQRAAYFLDRYLSVTPESDDVLQLRLVGATAVFLAAKYEDQYTLRKIDASMVAARCGYTSETRHKMVSCMETEILAALDYNLSGPTAYTFVQHFTRYYGDGKKEKLLKEAAHRFTDGSLLTYGFHRYLPSVVAASAIFLARLHVLGHEPWSRDLAELTGYEAIDLMGCVCDMYSQIACPRFALFQDLPHCSGERARAAMDSIMEPYVADLLADDITASMVELLSGDGGAAQMDVGVLDAYLRAIGALPAHPAAPGADLAAAAEVESMASNYDTNGVLYDWDTKVDVKVPCALLPPPPGFPPLPVPGLADEPVYAAPARRLPPPPGFPPLPVPAKAEPVYAAPVDEGDAIRAFMQQLEWSEQYNGDNDAPAPDNSTASRPQLCAPYDDDIDANLRDMEKDAAQRPSPDYLDTVHNGQISAASRASLVAWMGRLTHRYELAAGTLHRAVSYFDRFLSARALPSYTAHQLSLVAATAVYTAAKYEDQGTVFKLGAREIASYGEFASAQEMMAALGYRLGGPNVETFVEHFTRYSKGKEELRVQRLACHVADRSLESYGCLGYLPSMVAAAAISIARWTLNPPGALPWSSELQELTGHSSQDISSCILTVLNTQ</sequence>
<keyword evidence="2 5" id="KW-0195">Cyclin</keyword>
<feature type="domain" description="Cyclin-like" evidence="7">
    <location>
        <begin position="1444"/>
        <end position="1529"/>
    </location>
</feature>
<dbReference type="Gramene" id="ONIVA02G26190.1">
    <property type="protein sequence ID" value="ONIVA02G26190.1"/>
    <property type="gene ID" value="ONIVA02G26190"/>
</dbReference>
<comment type="similarity">
    <text evidence="4">Belongs to the cyclin family. Cyclin F subfamily.</text>
</comment>
<feature type="domain" description="Cyclin-like" evidence="7">
    <location>
        <begin position="1782"/>
        <end position="1871"/>
    </location>
</feature>
<dbReference type="PROSITE" id="PS00292">
    <property type="entry name" value="CYCLINS"/>
    <property type="match status" value="1"/>
</dbReference>
<evidence type="ECO:0000256" key="3">
    <source>
        <dbReference type="ARBA" id="ARBA00023306"/>
    </source>
</evidence>
<feature type="domain" description="Cyclin C-terminal" evidence="8">
    <location>
        <begin position="1873"/>
        <end position="1965"/>
    </location>
</feature>
<dbReference type="InterPro" id="IPR004367">
    <property type="entry name" value="Cyclin_C-dom"/>
</dbReference>
<reference evidence="9" key="1">
    <citation type="submission" date="2015-04" db="UniProtKB">
        <authorList>
            <consortium name="EnsemblPlants"/>
        </authorList>
    </citation>
    <scope>IDENTIFICATION</scope>
    <source>
        <strain evidence="9">SL10</strain>
    </source>
</reference>
<evidence type="ECO:0000259" key="7">
    <source>
        <dbReference type="SMART" id="SM00385"/>
    </source>
</evidence>
<dbReference type="InterPro" id="IPR006671">
    <property type="entry name" value="Cyclin_N"/>
</dbReference>
<dbReference type="Pfam" id="PF02984">
    <property type="entry name" value="Cyclin_C"/>
    <property type="match status" value="4"/>
</dbReference>
<name>A0A0E0G9L1_ORYNI</name>
<protein>
    <submittedName>
        <fullName evidence="9">Uncharacterized protein</fullName>
    </submittedName>
</protein>
<reference evidence="9" key="2">
    <citation type="submission" date="2018-04" db="EMBL/GenBank/DDBJ databases">
        <title>OnivRS2 (Oryza nivara Reference Sequence Version 2).</title>
        <authorList>
            <person name="Zhang J."/>
            <person name="Kudrna D."/>
            <person name="Lee S."/>
            <person name="Talag J."/>
            <person name="Rajasekar S."/>
            <person name="Welchert J."/>
            <person name="Hsing Y.-I."/>
            <person name="Wing R.A."/>
        </authorList>
    </citation>
    <scope>NUCLEOTIDE SEQUENCE [LARGE SCALE GENOMIC DNA]</scope>
    <source>
        <strain evidence="9">SL10</strain>
    </source>
</reference>